<keyword evidence="3" id="KW-1185">Reference proteome</keyword>
<organism evidence="2 3">
    <name type="scientific">Streptomyces lanatus</name>
    <dbReference type="NCBI Taxonomy" id="66900"/>
    <lineage>
        <taxon>Bacteria</taxon>
        <taxon>Bacillati</taxon>
        <taxon>Actinomycetota</taxon>
        <taxon>Actinomycetes</taxon>
        <taxon>Kitasatosporales</taxon>
        <taxon>Streptomycetaceae</taxon>
        <taxon>Streptomyces</taxon>
    </lineage>
</organism>
<dbReference type="RefSeq" id="WP_190069537.1">
    <property type="nucleotide sequence ID" value="NZ_BNBM01000003.1"/>
</dbReference>
<evidence type="ECO:0008006" key="4">
    <source>
        <dbReference type="Google" id="ProtNLM"/>
    </source>
</evidence>
<feature type="transmembrane region" description="Helical" evidence="1">
    <location>
        <begin position="109"/>
        <end position="129"/>
    </location>
</feature>
<evidence type="ECO:0000313" key="2">
    <source>
        <dbReference type="EMBL" id="MER7372087.1"/>
    </source>
</evidence>
<feature type="transmembrane region" description="Helical" evidence="1">
    <location>
        <begin position="86"/>
        <end position="103"/>
    </location>
</feature>
<proteinExistence type="predicted"/>
<name>A0ABV1XKF2_9ACTN</name>
<comment type="caution">
    <text evidence="2">The sequence shown here is derived from an EMBL/GenBank/DDBJ whole genome shotgun (WGS) entry which is preliminary data.</text>
</comment>
<protein>
    <recommendedName>
        <fullName evidence="4">Integral membrane protein</fullName>
    </recommendedName>
</protein>
<dbReference type="EMBL" id="JBEPFB010000002">
    <property type="protein sequence ID" value="MER7372087.1"/>
    <property type="molecule type" value="Genomic_DNA"/>
</dbReference>
<evidence type="ECO:0000313" key="3">
    <source>
        <dbReference type="Proteomes" id="UP001486207"/>
    </source>
</evidence>
<keyword evidence="1" id="KW-0812">Transmembrane</keyword>
<gene>
    <name evidence="2" type="ORF">ABT384_05415</name>
</gene>
<reference evidence="2 3" key="1">
    <citation type="submission" date="2024-06" db="EMBL/GenBank/DDBJ databases">
        <title>The Natural Products Discovery Center: Release of the First 8490 Sequenced Strains for Exploring Actinobacteria Biosynthetic Diversity.</title>
        <authorList>
            <person name="Kalkreuter E."/>
            <person name="Kautsar S.A."/>
            <person name="Yang D."/>
            <person name="Bader C.D."/>
            <person name="Teijaro C.N."/>
            <person name="Fluegel L."/>
            <person name="Davis C.M."/>
            <person name="Simpson J.R."/>
            <person name="Lauterbach L."/>
            <person name="Steele A.D."/>
            <person name="Gui C."/>
            <person name="Meng S."/>
            <person name="Li G."/>
            <person name="Viehrig K."/>
            <person name="Ye F."/>
            <person name="Su P."/>
            <person name="Kiefer A.F."/>
            <person name="Nichols A."/>
            <person name="Cepeda A.J."/>
            <person name="Yan W."/>
            <person name="Fan B."/>
            <person name="Jiang Y."/>
            <person name="Adhikari A."/>
            <person name="Zheng C.-J."/>
            <person name="Schuster L."/>
            <person name="Cowan T.M."/>
            <person name="Smanski M.J."/>
            <person name="Chevrette M.G."/>
            <person name="De Carvalho L.P.S."/>
            <person name="Shen B."/>
        </authorList>
    </citation>
    <scope>NUCLEOTIDE SEQUENCE [LARGE SCALE GENOMIC DNA]</scope>
    <source>
        <strain evidence="2 3">NPDC000155</strain>
    </source>
</reference>
<keyword evidence="1" id="KW-0472">Membrane</keyword>
<accession>A0ABV1XKF2</accession>
<evidence type="ECO:0000256" key="1">
    <source>
        <dbReference type="SAM" id="Phobius"/>
    </source>
</evidence>
<dbReference type="Proteomes" id="UP001486207">
    <property type="component" value="Unassembled WGS sequence"/>
</dbReference>
<feature type="transmembrane region" description="Helical" evidence="1">
    <location>
        <begin position="55"/>
        <end position="74"/>
    </location>
</feature>
<keyword evidence="1" id="KW-1133">Transmembrane helix</keyword>
<sequence>MTKEQNPATPETTEPRPRRLTYAASLTALEGAALAVGGVWVLVMGLAGDPDDRQQAVTLGVTLVALALLPLLAARGLFARRSWSRGPSVITQILALPVAYSLLQADSIAIPAGIAIAAAAIATLVLLVNPATTEALGIRGPGSAPDQK</sequence>
<feature type="transmembrane region" description="Helical" evidence="1">
    <location>
        <begin position="20"/>
        <end position="43"/>
    </location>
</feature>